<feature type="region of interest" description="Disordered" evidence="9">
    <location>
        <begin position="187"/>
        <end position="219"/>
    </location>
</feature>
<feature type="coiled-coil region" evidence="8">
    <location>
        <begin position="540"/>
        <end position="581"/>
    </location>
</feature>
<feature type="coiled-coil region" evidence="8">
    <location>
        <begin position="429"/>
        <end position="478"/>
    </location>
</feature>
<protein>
    <recommendedName>
        <fullName evidence="3">Spindle assembly checkpoint component MAD1</fullName>
    </recommendedName>
</protein>
<name>A0A1B8GGN7_9PEZI</name>
<dbReference type="STRING" id="342668.A0A1B8GGN7"/>
<dbReference type="Gene3D" id="3.30.457.60">
    <property type="match status" value="1"/>
</dbReference>
<evidence type="ECO:0000256" key="6">
    <source>
        <dbReference type="ARBA" id="ARBA00023242"/>
    </source>
</evidence>
<gene>
    <name evidence="10" type="primary">MAD1</name>
    <name evidence="10" type="ORF">VE01_07440</name>
</gene>
<dbReference type="GO" id="GO:0005635">
    <property type="term" value="C:nuclear envelope"/>
    <property type="evidence" value="ECO:0007669"/>
    <property type="project" value="TreeGrafter"/>
</dbReference>
<dbReference type="GO" id="GO:0007094">
    <property type="term" value="P:mitotic spindle assembly checkpoint signaling"/>
    <property type="evidence" value="ECO:0007669"/>
    <property type="project" value="InterPro"/>
</dbReference>
<dbReference type="GO" id="GO:0051315">
    <property type="term" value="P:attachment of mitotic spindle microtubules to kinetochore"/>
    <property type="evidence" value="ECO:0007669"/>
    <property type="project" value="TreeGrafter"/>
</dbReference>
<keyword evidence="6" id="KW-0539">Nucleus</keyword>
<keyword evidence="8" id="KW-0175">Coiled coil</keyword>
<feature type="coiled-coil region" evidence="8">
    <location>
        <begin position="647"/>
        <end position="674"/>
    </location>
</feature>
<evidence type="ECO:0000256" key="5">
    <source>
        <dbReference type="ARBA" id="ARBA00022776"/>
    </source>
</evidence>
<dbReference type="EMBL" id="KV460239">
    <property type="protein sequence ID" value="OBT94980.1"/>
    <property type="molecule type" value="Genomic_DNA"/>
</dbReference>
<accession>A0A1B8GGN7</accession>
<dbReference type="GO" id="GO:0000776">
    <property type="term" value="C:kinetochore"/>
    <property type="evidence" value="ECO:0007669"/>
    <property type="project" value="TreeGrafter"/>
</dbReference>
<feature type="compositionally biased region" description="Low complexity" evidence="9">
    <location>
        <begin position="85"/>
        <end position="99"/>
    </location>
</feature>
<evidence type="ECO:0000256" key="8">
    <source>
        <dbReference type="SAM" id="Coils"/>
    </source>
</evidence>
<dbReference type="OrthoDB" id="331602at2759"/>
<dbReference type="GO" id="GO:0051301">
    <property type="term" value="P:cell division"/>
    <property type="evidence" value="ECO:0007669"/>
    <property type="project" value="UniProtKB-KW"/>
</dbReference>
<feature type="region of interest" description="Disordered" evidence="9">
    <location>
        <begin position="1"/>
        <end position="108"/>
    </location>
</feature>
<feature type="coiled-coil region" evidence="8">
    <location>
        <begin position="113"/>
        <end position="140"/>
    </location>
</feature>
<keyword evidence="7" id="KW-0131">Cell cycle</keyword>
<feature type="compositionally biased region" description="Polar residues" evidence="9">
    <location>
        <begin position="55"/>
        <end position="68"/>
    </location>
</feature>
<dbReference type="Pfam" id="PF05557">
    <property type="entry name" value="MAD"/>
    <property type="match status" value="1"/>
</dbReference>
<dbReference type="Gene3D" id="1.20.5.170">
    <property type="match status" value="1"/>
</dbReference>
<proteinExistence type="inferred from homology"/>
<reference evidence="10 11" key="1">
    <citation type="submission" date="2016-03" db="EMBL/GenBank/DDBJ databases">
        <title>Comparative genomics of Pseudogymnoascus destructans, the fungus causing white-nose syndrome of bats.</title>
        <authorList>
            <person name="Palmer J.M."/>
            <person name="Drees K.P."/>
            <person name="Foster J.T."/>
            <person name="Lindner D.L."/>
        </authorList>
    </citation>
    <scope>NUCLEOTIDE SEQUENCE [LARGE SCALE GENOMIC DNA]</scope>
    <source>
        <strain evidence="10 11">UAMH 10579</strain>
    </source>
</reference>
<dbReference type="PANTHER" id="PTHR23168">
    <property type="entry name" value="MITOTIC SPINDLE ASSEMBLY CHECKPOINT PROTEIN MAD1 MITOTIC ARREST DEFICIENT-LIKE PROTEIN 1"/>
    <property type="match status" value="1"/>
</dbReference>
<dbReference type="AlphaFoldDB" id="A0A1B8GGN7"/>
<evidence type="ECO:0000256" key="2">
    <source>
        <dbReference type="ARBA" id="ARBA00008029"/>
    </source>
</evidence>
<keyword evidence="11" id="KW-1185">Reference proteome</keyword>
<evidence type="ECO:0000256" key="3">
    <source>
        <dbReference type="ARBA" id="ARBA00022019"/>
    </source>
</evidence>
<keyword evidence="5" id="KW-0498">Mitosis</keyword>
<evidence type="ECO:0000256" key="9">
    <source>
        <dbReference type="SAM" id="MobiDB-lite"/>
    </source>
</evidence>
<dbReference type="Proteomes" id="UP000091956">
    <property type="component" value="Unassembled WGS sequence"/>
</dbReference>
<evidence type="ECO:0000256" key="4">
    <source>
        <dbReference type="ARBA" id="ARBA00022618"/>
    </source>
</evidence>
<dbReference type="PANTHER" id="PTHR23168:SF0">
    <property type="entry name" value="MITOTIC SPINDLE ASSEMBLY CHECKPOINT PROTEIN MAD1"/>
    <property type="match status" value="1"/>
</dbReference>
<comment type="similarity">
    <text evidence="2">Belongs to the MAD1 family.</text>
</comment>
<dbReference type="Gene3D" id="6.10.250.90">
    <property type="match status" value="1"/>
</dbReference>
<sequence>MKPSPSADQRRRSNSIAGRASLGAGGRTSIGSATGRTSIGPGGSGIPTRAPLGTSRLSAMRASTTQPSYDFLTGTEARKEGEGLSRPPSRGGGRMRTPSNENLRGSTTNLPIHSAAAQELNELKAEVKALKYKISSSAQEEELAGLRREAELREVRRKGEEDFRKMQAAEGERNKAVRALEEMKAEVERKRDAEIGDTGRLEKKARDAEEGRRVAEEEVEELRTEAEERVRGLERRLADEQSRTSTLQRTVQELQQDSEAKDVAMQEVQQILQKKDAEIGALEAEVLRLKAQTGDVDTLDIIKRELSEQVTHIRTLEASNREQARELKHLRMLHKSVEVVEEEKRQLQRKVGQMEDLQQELGEARLQRQRLEDERLAWTAYLESQDGNVEFESPEALARALVQERLEAATQLEKLGRLEPALSERDEIIKSLEGEKARLASQLDKANKEGGGGDVKARQRLERQRTLALKEVEYLRAQLSALDGEESTMELPSYDAAKAERITSLEEMVAAYSTEVATLHAEIASAPVTTTTLKRTRDEAPDEQERLGSLTRKNRKLQDELSTAQSAAQKLTKELSVTKERLTAATAHKQTRVLELRDNPTANAEAIKMSTLNALKEENAALVAQLLAGPTTTRSSASAKTVPLATLESAQRECRELEAQAASSRKAMARLKQVWGAKTAEFREGIASLLGWRVEFMPNGKMRVSSIFYPGTEDEERSIVFDGEAGTMKVSGGARSAFAGKIAESVKFWVRERGEIPCLLAALTLEFYEEGTRGAGA</sequence>
<evidence type="ECO:0000256" key="7">
    <source>
        <dbReference type="ARBA" id="ARBA00023306"/>
    </source>
</evidence>
<evidence type="ECO:0000313" key="10">
    <source>
        <dbReference type="EMBL" id="OBT94980.1"/>
    </source>
</evidence>
<comment type="subcellular location">
    <subcellularLocation>
        <location evidence="1">Nucleus</location>
    </subcellularLocation>
</comment>
<evidence type="ECO:0000313" key="11">
    <source>
        <dbReference type="Proteomes" id="UP000091956"/>
    </source>
</evidence>
<evidence type="ECO:0000256" key="1">
    <source>
        <dbReference type="ARBA" id="ARBA00004123"/>
    </source>
</evidence>
<dbReference type="GeneID" id="28840826"/>
<organism evidence="10 11">
    <name type="scientific">Pseudogymnoascus verrucosus</name>
    <dbReference type="NCBI Taxonomy" id="342668"/>
    <lineage>
        <taxon>Eukaryota</taxon>
        <taxon>Fungi</taxon>
        <taxon>Dikarya</taxon>
        <taxon>Ascomycota</taxon>
        <taxon>Pezizomycotina</taxon>
        <taxon>Leotiomycetes</taxon>
        <taxon>Thelebolales</taxon>
        <taxon>Thelebolaceae</taxon>
        <taxon>Pseudogymnoascus</taxon>
    </lineage>
</organism>
<reference evidence="11" key="2">
    <citation type="journal article" date="2018" name="Nat. Commun.">
        <title>Extreme sensitivity to ultraviolet light in the fungal pathogen causing white-nose syndrome of bats.</title>
        <authorList>
            <person name="Palmer J.M."/>
            <person name="Drees K.P."/>
            <person name="Foster J.T."/>
            <person name="Lindner D.L."/>
        </authorList>
    </citation>
    <scope>NUCLEOTIDE SEQUENCE [LARGE SCALE GENOMIC DNA]</scope>
    <source>
        <strain evidence="11">UAMH 10579</strain>
    </source>
</reference>
<keyword evidence="4" id="KW-0132">Cell division</keyword>
<dbReference type="InterPro" id="IPR008672">
    <property type="entry name" value="Mad1"/>
</dbReference>
<dbReference type="RefSeq" id="XP_018128713.1">
    <property type="nucleotide sequence ID" value="XM_018276875.2"/>
</dbReference>
<dbReference type="GO" id="GO:0072686">
    <property type="term" value="C:mitotic spindle"/>
    <property type="evidence" value="ECO:0007669"/>
    <property type="project" value="TreeGrafter"/>
</dbReference>